<protein>
    <submittedName>
        <fullName evidence="1">Uncharacterized protein</fullName>
    </submittedName>
</protein>
<evidence type="ECO:0000313" key="1">
    <source>
        <dbReference type="EMBL" id="QTD49416.1"/>
    </source>
</evidence>
<dbReference type="Proteomes" id="UP000663929">
    <property type="component" value="Chromosome"/>
</dbReference>
<dbReference type="RefSeq" id="WP_237379051.1">
    <property type="nucleotide sequence ID" value="NZ_CP071793.1"/>
</dbReference>
<gene>
    <name evidence="1" type="ORF">J3U87_27845</name>
</gene>
<keyword evidence="2" id="KW-1185">Reference proteome</keyword>
<organism evidence="1 2">
    <name type="scientific">Sulfidibacter corallicola</name>
    <dbReference type="NCBI Taxonomy" id="2818388"/>
    <lineage>
        <taxon>Bacteria</taxon>
        <taxon>Pseudomonadati</taxon>
        <taxon>Acidobacteriota</taxon>
        <taxon>Holophagae</taxon>
        <taxon>Acanthopleuribacterales</taxon>
        <taxon>Acanthopleuribacteraceae</taxon>
        <taxon>Sulfidibacter</taxon>
    </lineage>
</organism>
<reference evidence="1" key="1">
    <citation type="submission" date="2021-03" db="EMBL/GenBank/DDBJ databases">
        <title>Acanthopleuribacteraceae sp. M133.</title>
        <authorList>
            <person name="Wang G."/>
        </authorList>
    </citation>
    <scope>NUCLEOTIDE SEQUENCE</scope>
    <source>
        <strain evidence="1">M133</strain>
    </source>
</reference>
<sequence length="161" mass="17643">MTKTIPNTFRAFAPDLRFIWQGLILAGALLMGPLAVSAQDDTFGVRLEDHRGPDANGRHTLAEHAIEAIQIRLLHGSYAVVTASGTKRVAKVGDRLGREGFLLTAIHDGRLLFRTPGGFALLETTADGDTFFREMLPGEVPADVRRVIEQARSRAQTSDRH</sequence>
<dbReference type="KEGG" id="scor:J3U87_27845"/>
<proteinExistence type="predicted"/>
<name>A0A8A4THL2_SULCO</name>
<dbReference type="EMBL" id="CP071793">
    <property type="protein sequence ID" value="QTD49416.1"/>
    <property type="molecule type" value="Genomic_DNA"/>
</dbReference>
<evidence type="ECO:0000313" key="2">
    <source>
        <dbReference type="Proteomes" id="UP000663929"/>
    </source>
</evidence>
<dbReference type="AlphaFoldDB" id="A0A8A4THL2"/>
<accession>A0A8A4THL2</accession>